<comment type="catalytic activity">
    <reaction evidence="7 8">
        <text>tRNA(Trp) + L-tryptophan + ATP = L-tryptophyl-tRNA(Trp) + AMP + diphosphate + H(+)</text>
        <dbReference type="Rhea" id="RHEA:24080"/>
        <dbReference type="Rhea" id="RHEA-COMP:9671"/>
        <dbReference type="Rhea" id="RHEA-COMP:9705"/>
        <dbReference type="ChEBI" id="CHEBI:15378"/>
        <dbReference type="ChEBI" id="CHEBI:30616"/>
        <dbReference type="ChEBI" id="CHEBI:33019"/>
        <dbReference type="ChEBI" id="CHEBI:57912"/>
        <dbReference type="ChEBI" id="CHEBI:78442"/>
        <dbReference type="ChEBI" id="CHEBI:78535"/>
        <dbReference type="ChEBI" id="CHEBI:456215"/>
        <dbReference type="EC" id="6.1.1.2"/>
    </reaction>
</comment>
<comment type="similarity">
    <text evidence="1 8 9">Belongs to the class-I aminoacyl-tRNA synthetase family.</text>
</comment>
<gene>
    <name evidence="8" type="primary">trpS</name>
    <name evidence="10" type="ORF">BCF44_110251</name>
</gene>
<dbReference type="EMBL" id="QUNO01000010">
    <property type="protein sequence ID" value="REH42752.1"/>
    <property type="molecule type" value="Genomic_DNA"/>
</dbReference>
<dbReference type="PRINTS" id="PR01039">
    <property type="entry name" value="TRNASYNTHTRP"/>
</dbReference>
<evidence type="ECO:0000313" key="10">
    <source>
        <dbReference type="EMBL" id="REH42752.1"/>
    </source>
</evidence>
<dbReference type="RefSeq" id="WP_116177554.1">
    <property type="nucleotide sequence ID" value="NZ_CP144375.1"/>
</dbReference>
<dbReference type="Proteomes" id="UP000256269">
    <property type="component" value="Unassembled WGS sequence"/>
</dbReference>
<feature type="binding site" evidence="8">
    <location>
        <begin position="153"/>
        <end position="155"/>
    </location>
    <ligand>
        <name>ATP</name>
        <dbReference type="ChEBI" id="CHEBI:30616"/>
    </ligand>
</feature>
<keyword evidence="4 8" id="KW-0067">ATP-binding</keyword>
<dbReference type="Gene3D" id="3.40.50.620">
    <property type="entry name" value="HUPs"/>
    <property type="match status" value="1"/>
</dbReference>
<feature type="short sequence motif" description="'KMSKS' region" evidence="8">
    <location>
        <begin position="201"/>
        <end position="205"/>
    </location>
</feature>
<feature type="binding site" evidence="8">
    <location>
        <begin position="25"/>
        <end position="26"/>
    </location>
    <ligand>
        <name>ATP</name>
        <dbReference type="ChEBI" id="CHEBI:30616"/>
    </ligand>
</feature>
<dbReference type="NCBIfam" id="TIGR00233">
    <property type="entry name" value="trpS"/>
    <property type="match status" value="1"/>
</dbReference>
<comment type="subcellular location">
    <subcellularLocation>
        <location evidence="8">Cytoplasm</location>
    </subcellularLocation>
</comment>
<sequence>MTDAAAQAKPRVLSGITATGNLTIGNYIGALSVWAEEQDRYENFFFIADLHALTIPEAIKADDLRRRIREIVALYLACGLDPAKSVLFLQSRVPAHAMLNWIFDCVTPVSWLERMTQYKSKSQGANPSAGLFTYPALMAADILLYQAQFVPVGDDQRQHVELTRDVANRFNSMFGECFRVPDALIRKSGARIMGLDDPTAKMSKSKAETHEGHAIGLLDDPKKIRKAIMRAVTDAGSAVDRENLSPGVDNLLVLHEALSGATREETLDRFDGNGYGTLKKDLAELVLDKIAPIQSRFKEIHGEIGYLEKVLADGAEKAAEVADATLNRAMELVGLR</sequence>
<dbReference type="GO" id="GO:0005524">
    <property type="term" value="F:ATP binding"/>
    <property type="evidence" value="ECO:0007669"/>
    <property type="project" value="UniProtKB-UniRule"/>
</dbReference>
<dbReference type="GO" id="GO:0006436">
    <property type="term" value="P:tryptophanyl-tRNA aminoacylation"/>
    <property type="evidence" value="ECO:0007669"/>
    <property type="project" value="UniProtKB-UniRule"/>
</dbReference>
<keyword evidence="6 8" id="KW-0030">Aminoacyl-tRNA synthetase</keyword>
<evidence type="ECO:0000256" key="9">
    <source>
        <dbReference type="RuleBase" id="RU363036"/>
    </source>
</evidence>
<comment type="function">
    <text evidence="8">Catalyzes the attachment of tryptophan to tRNA(Trp).</text>
</comment>
<evidence type="ECO:0000256" key="7">
    <source>
        <dbReference type="ARBA" id="ARBA00049929"/>
    </source>
</evidence>
<comment type="caution">
    <text evidence="10">The sequence shown here is derived from an EMBL/GenBank/DDBJ whole genome shotgun (WGS) entry which is preliminary data.</text>
</comment>
<comment type="subunit">
    <text evidence="8">Homodimer.</text>
</comment>
<keyword evidence="11" id="KW-1185">Reference proteome</keyword>
<dbReference type="InterPro" id="IPR002306">
    <property type="entry name" value="Trp-tRNA-ligase"/>
</dbReference>
<accession>A0A3E0HDM5</accession>
<name>A0A3E0HDM5_9PSEU</name>
<dbReference type="Gene3D" id="1.10.240.10">
    <property type="entry name" value="Tyrosyl-Transfer RNA Synthetase"/>
    <property type="match status" value="1"/>
</dbReference>
<dbReference type="EC" id="6.1.1.2" evidence="8"/>
<evidence type="ECO:0000256" key="5">
    <source>
        <dbReference type="ARBA" id="ARBA00022917"/>
    </source>
</evidence>
<dbReference type="Pfam" id="PF00579">
    <property type="entry name" value="tRNA-synt_1b"/>
    <property type="match status" value="1"/>
</dbReference>
<dbReference type="InterPro" id="IPR024109">
    <property type="entry name" value="Trp-tRNA-ligase_bac-type"/>
</dbReference>
<evidence type="ECO:0000256" key="8">
    <source>
        <dbReference type="HAMAP-Rule" id="MF_00140"/>
    </source>
</evidence>
<evidence type="ECO:0000256" key="3">
    <source>
        <dbReference type="ARBA" id="ARBA00022741"/>
    </source>
</evidence>
<proteinExistence type="inferred from homology"/>
<dbReference type="GO" id="GO:0004830">
    <property type="term" value="F:tryptophan-tRNA ligase activity"/>
    <property type="evidence" value="ECO:0007669"/>
    <property type="project" value="UniProtKB-UniRule"/>
</dbReference>
<evidence type="ECO:0000256" key="1">
    <source>
        <dbReference type="ARBA" id="ARBA00005594"/>
    </source>
</evidence>
<feature type="short sequence motif" description="'HIGH' region" evidence="8">
    <location>
        <begin position="18"/>
        <end position="26"/>
    </location>
</feature>
<keyword evidence="5 8" id="KW-0648">Protein biosynthesis</keyword>
<dbReference type="AlphaFoldDB" id="A0A3E0HDM5"/>
<feature type="binding site" evidence="8">
    <location>
        <position position="192"/>
    </location>
    <ligand>
        <name>ATP</name>
        <dbReference type="ChEBI" id="CHEBI:30616"/>
    </ligand>
</feature>
<keyword evidence="3 8" id="KW-0547">Nucleotide-binding</keyword>
<evidence type="ECO:0000256" key="4">
    <source>
        <dbReference type="ARBA" id="ARBA00022840"/>
    </source>
</evidence>
<feature type="binding site" evidence="8">
    <location>
        <position position="141"/>
    </location>
    <ligand>
        <name>L-tryptophan</name>
        <dbReference type="ChEBI" id="CHEBI:57912"/>
    </ligand>
</feature>
<feature type="binding site" evidence="8">
    <location>
        <begin position="201"/>
        <end position="205"/>
    </location>
    <ligand>
        <name>ATP</name>
        <dbReference type="ChEBI" id="CHEBI:30616"/>
    </ligand>
</feature>
<dbReference type="InterPro" id="IPR002305">
    <property type="entry name" value="aa-tRNA-synth_Ic"/>
</dbReference>
<dbReference type="GO" id="GO:0005829">
    <property type="term" value="C:cytosol"/>
    <property type="evidence" value="ECO:0007669"/>
    <property type="project" value="TreeGrafter"/>
</dbReference>
<organism evidence="10 11">
    <name type="scientific">Kutzneria buriramensis</name>
    <dbReference type="NCBI Taxonomy" id="1045776"/>
    <lineage>
        <taxon>Bacteria</taxon>
        <taxon>Bacillati</taxon>
        <taxon>Actinomycetota</taxon>
        <taxon>Actinomycetes</taxon>
        <taxon>Pseudonocardiales</taxon>
        <taxon>Pseudonocardiaceae</taxon>
        <taxon>Kutzneria</taxon>
    </lineage>
</organism>
<keyword evidence="2 8" id="KW-0436">Ligase</keyword>
<dbReference type="CDD" id="cd00806">
    <property type="entry name" value="TrpRS_core"/>
    <property type="match status" value="1"/>
</dbReference>
<evidence type="ECO:0000256" key="6">
    <source>
        <dbReference type="ARBA" id="ARBA00023146"/>
    </source>
</evidence>
<dbReference type="PANTHER" id="PTHR43766">
    <property type="entry name" value="TRYPTOPHAN--TRNA LIGASE, MITOCHONDRIAL"/>
    <property type="match status" value="1"/>
</dbReference>
<dbReference type="InterPro" id="IPR050203">
    <property type="entry name" value="Trp-tRNA_synthetase"/>
</dbReference>
<dbReference type="OrthoDB" id="9801042at2"/>
<dbReference type="InterPro" id="IPR014729">
    <property type="entry name" value="Rossmann-like_a/b/a_fold"/>
</dbReference>
<protein>
    <recommendedName>
        <fullName evidence="8">Tryptophan--tRNA ligase</fullName>
        <ecNumber evidence="8">6.1.1.2</ecNumber>
    </recommendedName>
    <alternativeName>
        <fullName evidence="8">Tryptophanyl-tRNA synthetase</fullName>
        <shortName evidence="8">TrpRS</shortName>
    </alternativeName>
</protein>
<reference evidence="10 11" key="1">
    <citation type="submission" date="2018-08" db="EMBL/GenBank/DDBJ databases">
        <title>Genomic Encyclopedia of Archaeal and Bacterial Type Strains, Phase II (KMG-II): from individual species to whole genera.</title>
        <authorList>
            <person name="Goeker M."/>
        </authorList>
    </citation>
    <scope>NUCLEOTIDE SEQUENCE [LARGE SCALE GENOMIC DNA]</scope>
    <source>
        <strain evidence="10 11">DSM 45791</strain>
    </source>
</reference>
<feature type="binding site" evidence="8">
    <location>
        <begin position="17"/>
        <end position="19"/>
    </location>
    <ligand>
        <name>ATP</name>
        <dbReference type="ChEBI" id="CHEBI:30616"/>
    </ligand>
</feature>
<dbReference type="PANTHER" id="PTHR43766:SF1">
    <property type="entry name" value="TRYPTOPHAN--TRNA LIGASE, MITOCHONDRIAL"/>
    <property type="match status" value="1"/>
</dbReference>
<evidence type="ECO:0000313" key="11">
    <source>
        <dbReference type="Proteomes" id="UP000256269"/>
    </source>
</evidence>
<dbReference type="SUPFAM" id="SSF52374">
    <property type="entry name" value="Nucleotidylyl transferase"/>
    <property type="match status" value="1"/>
</dbReference>
<keyword evidence="8" id="KW-0963">Cytoplasm</keyword>
<evidence type="ECO:0000256" key="2">
    <source>
        <dbReference type="ARBA" id="ARBA00022598"/>
    </source>
</evidence>
<dbReference type="HAMAP" id="MF_00140_B">
    <property type="entry name" value="Trp_tRNA_synth_B"/>
    <property type="match status" value="1"/>
</dbReference>